<dbReference type="STRING" id="31234.E3M6T0"/>
<comment type="subcellular location">
    <subcellularLocation>
        <location evidence="1">Membrane</location>
    </subcellularLocation>
</comment>
<dbReference type="Proteomes" id="UP000008281">
    <property type="component" value="Unassembled WGS sequence"/>
</dbReference>
<dbReference type="OrthoDB" id="5856013at2759"/>
<evidence type="ECO:0000256" key="2">
    <source>
        <dbReference type="ARBA" id="ARBA00022692"/>
    </source>
</evidence>
<dbReference type="Gene3D" id="2.60.120.260">
    <property type="entry name" value="Galactose-binding domain-like"/>
    <property type="match status" value="1"/>
</dbReference>
<dbReference type="AlphaFoldDB" id="E3M6T0"/>
<dbReference type="PANTHER" id="PTHR12911">
    <property type="entry name" value="SAD1/UNC-84-LIKE PROTEIN-RELATED"/>
    <property type="match status" value="1"/>
</dbReference>
<reference evidence="7" key="1">
    <citation type="submission" date="2007-07" db="EMBL/GenBank/DDBJ databases">
        <title>PCAP assembly of the Caenorhabditis remanei genome.</title>
        <authorList>
            <consortium name="The Caenorhabditis remanei Sequencing Consortium"/>
            <person name="Wilson R.K."/>
        </authorList>
    </citation>
    <scope>NUCLEOTIDE SEQUENCE [LARGE SCALE GENOMIC DNA]</scope>
    <source>
        <strain evidence="7">PB4641</strain>
    </source>
</reference>
<feature type="transmembrane region" description="Helical" evidence="5">
    <location>
        <begin position="48"/>
        <end position="66"/>
    </location>
</feature>
<evidence type="ECO:0000256" key="3">
    <source>
        <dbReference type="ARBA" id="ARBA00022989"/>
    </source>
</evidence>
<keyword evidence="8" id="KW-1185">Reference proteome</keyword>
<proteinExistence type="predicted"/>
<dbReference type="InterPro" id="IPR012919">
    <property type="entry name" value="SUN_dom"/>
</dbReference>
<evidence type="ECO:0000313" key="8">
    <source>
        <dbReference type="Proteomes" id="UP000008281"/>
    </source>
</evidence>
<dbReference type="InParanoid" id="E3M6T0"/>
<evidence type="ECO:0000256" key="5">
    <source>
        <dbReference type="SAM" id="Phobius"/>
    </source>
</evidence>
<dbReference type="eggNOG" id="KOG2687">
    <property type="taxonomic scope" value="Eukaryota"/>
</dbReference>
<keyword evidence="4 5" id="KW-0472">Membrane</keyword>
<feature type="transmembrane region" description="Helical" evidence="5">
    <location>
        <begin position="432"/>
        <end position="454"/>
    </location>
</feature>
<dbReference type="GO" id="GO:0043495">
    <property type="term" value="F:protein-membrane adaptor activity"/>
    <property type="evidence" value="ECO:0007669"/>
    <property type="project" value="TreeGrafter"/>
</dbReference>
<evidence type="ECO:0000256" key="1">
    <source>
        <dbReference type="ARBA" id="ARBA00004370"/>
    </source>
</evidence>
<evidence type="ECO:0000259" key="6">
    <source>
        <dbReference type="PROSITE" id="PS51469"/>
    </source>
</evidence>
<name>E3M6T0_CAERE</name>
<gene>
    <name evidence="7" type="ORF">CRE_10013</name>
</gene>
<sequence length="467" mass="53703">MKIKIKDRDVESAKDSELADTLIVSEKNYSVKRATRFYAFPLLELQKWFIGTILLFIAIILFLNTWELTTLHSDIQEFSYNIESRLNKMESRAEFISMLKSENEEDKEVENPIFFHIETRLIQHDSGIQKNGEEEKEIGKNSFEDYFGFENGTDSEEGDYYDDRIIFHKVLPSESEEETMNTSTNSTNRINAANALFGAFIDERLSSPPVSPGDGFMDKVWDFFGAVDGGYVLLDREELPVNKSWCSDEEDSILTIQLSQDISPISISYQHSKWNGTVPNGAPKSYFVMGCLDTQCESRVVLGPRCEYKSDNQSTQEQECQVKPQWRVSHIKAVQIQIRENHGNVEKTCAYLFRVYGISDSTQKELKPVSRIQDISIRDEMCSYAASEYYSLPSFFYNAMNFNCTKLYSNDCCSYCPECCTECNMSLTNESVFVFAVIIFGFFGFVLLMEFLLIRAAKFLWVSEDSH</sequence>
<keyword evidence="3 5" id="KW-1133">Transmembrane helix</keyword>
<feature type="domain" description="SUN" evidence="6">
    <location>
        <begin position="172"/>
        <end position="360"/>
    </location>
</feature>
<protein>
    <recommendedName>
        <fullName evidence="6">SUN domain-containing protein</fullName>
    </recommendedName>
</protein>
<accession>E3M6T0</accession>
<organism evidence="8">
    <name type="scientific">Caenorhabditis remanei</name>
    <name type="common">Caenorhabditis vulgaris</name>
    <dbReference type="NCBI Taxonomy" id="31234"/>
    <lineage>
        <taxon>Eukaryota</taxon>
        <taxon>Metazoa</taxon>
        <taxon>Ecdysozoa</taxon>
        <taxon>Nematoda</taxon>
        <taxon>Chromadorea</taxon>
        <taxon>Rhabditida</taxon>
        <taxon>Rhabditina</taxon>
        <taxon>Rhabditomorpha</taxon>
        <taxon>Rhabditoidea</taxon>
        <taxon>Rhabditidae</taxon>
        <taxon>Peloderinae</taxon>
        <taxon>Caenorhabditis</taxon>
    </lineage>
</organism>
<keyword evidence="2 5" id="KW-0812">Transmembrane</keyword>
<dbReference type="HOGENOM" id="CLU_029733_1_0_1"/>
<dbReference type="EMBL" id="DS268426">
    <property type="protein sequence ID" value="EFO92941.1"/>
    <property type="molecule type" value="Genomic_DNA"/>
</dbReference>
<dbReference type="PROSITE" id="PS51469">
    <property type="entry name" value="SUN"/>
    <property type="match status" value="1"/>
</dbReference>
<evidence type="ECO:0000313" key="7">
    <source>
        <dbReference type="EMBL" id="EFO92941.1"/>
    </source>
</evidence>
<dbReference type="GO" id="GO:0034993">
    <property type="term" value="C:meiotic nuclear membrane microtubule tethering complex"/>
    <property type="evidence" value="ECO:0007669"/>
    <property type="project" value="TreeGrafter"/>
</dbReference>
<evidence type="ECO:0000256" key="4">
    <source>
        <dbReference type="ARBA" id="ARBA00023136"/>
    </source>
</evidence>
<dbReference type="Pfam" id="PF07738">
    <property type="entry name" value="Sad1_UNC"/>
    <property type="match status" value="1"/>
</dbReference>
<dbReference type="InterPro" id="IPR045119">
    <property type="entry name" value="SUN1-5"/>
</dbReference>
<dbReference type="PANTHER" id="PTHR12911:SF2">
    <property type="entry name" value="SUN DOMAIN-CONTAINING PROTEIN 1"/>
    <property type="match status" value="1"/>
</dbReference>